<sequence>MFLSDEDRSLVIWINEKLPSQNYCIFTAELSSFNLVLSSFAFGFQSLSQIALMTISKSVCLDATHGISVRSAEVLYSLVIWHPETGKGISIAYMITNDHTFLRSMLSQQHHLKQQSIFVSFMFFVLEFKQQIQQEQQFLNYFEQRWVGSDEVIRRWGRPYVTQQHL</sequence>
<proteinExistence type="predicted"/>
<dbReference type="EMBL" id="KV440992">
    <property type="protein sequence ID" value="OAD69421.1"/>
    <property type="molecule type" value="Genomic_DNA"/>
</dbReference>
<keyword evidence="2" id="KW-1185">Reference proteome</keyword>
<name>A0A162ZW44_PHYB8</name>
<dbReference type="RefSeq" id="XP_018287461.1">
    <property type="nucleotide sequence ID" value="XM_018432341.1"/>
</dbReference>
<gene>
    <name evidence="1" type="ORF">PHYBLDRAFT_149815</name>
</gene>
<dbReference type="OrthoDB" id="2283661at2759"/>
<dbReference type="InParanoid" id="A0A162ZW44"/>
<evidence type="ECO:0000313" key="1">
    <source>
        <dbReference type="EMBL" id="OAD69421.1"/>
    </source>
</evidence>
<dbReference type="GeneID" id="28993247"/>
<reference evidence="2" key="1">
    <citation type="submission" date="2015-06" db="EMBL/GenBank/DDBJ databases">
        <title>Expansion of signal transduction pathways in fungi by whole-genome duplication.</title>
        <authorList>
            <consortium name="DOE Joint Genome Institute"/>
            <person name="Corrochano L.M."/>
            <person name="Kuo A."/>
            <person name="Marcet-Houben M."/>
            <person name="Polaino S."/>
            <person name="Salamov A."/>
            <person name="Villalobos J.M."/>
            <person name="Alvarez M.I."/>
            <person name="Avalos J."/>
            <person name="Benito E.P."/>
            <person name="Benoit I."/>
            <person name="Burger G."/>
            <person name="Camino L.P."/>
            <person name="Canovas D."/>
            <person name="Cerda-Olmedo E."/>
            <person name="Cheng J.-F."/>
            <person name="Dominguez A."/>
            <person name="Elias M."/>
            <person name="Eslava A.P."/>
            <person name="Glaser F."/>
            <person name="Grimwood J."/>
            <person name="Gutierrez G."/>
            <person name="Heitman J."/>
            <person name="Henrissat B."/>
            <person name="Iturriaga E.A."/>
            <person name="Lang B.F."/>
            <person name="Lavin J.L."/>
            <person name="Lee S."/>
            <person name="Li W."/>
            <person name="Lindquist E."/>
            <person name="Lopez-Garcia S."/>
            <person name="Luque E.M."/>
            <person name="Marcos A.T."/>
            <person name="Martin J."/>
            <person name="McCluskey K."/>
            <person name="Medina H.R."/>
            <person name="Miralles-Duran A."/>
            <person name="Miyazaki A."/>
            <person name="Munoz-Torres E."/>
            <person name="Oguiza J.A."/>
            <person name="Ohm R."/>
            <person name="Olmedo M."/>
            <person name="Orejas M."/>
            <person name="Ortiz-Castellanos L."/>
            <person name="Pisabarro A.G."/>
            <person name="Rodriguez-Romero J."/>
            <person name="Ruiz-Herrera J."/>
            <person name="Ruiz-Vazquez R."/>
            <person name="Sanz C."/>
            <person name="Schackwitz W."/>
            <person name="Schmutz J."/>
            <person name="Shahriari M."/>
            <person name="Shelest E."/>
            <person name="Silva-Franco F."/>
            <person name="Soanes D."/>
            <person name="Syed K."/>
            <person name="Tagua V.G."/>
            <person name="Talbot N.J."/>
            <person name="Thon M."/>
            <person name="De vries R.P."/>
            <person name="Wiebenga A."/>
            <person name="Yadav J.S."/>
            <person name="Braun E.L."/>
            <person name="Baker S."/>
            <person name="Garre V."/>
            <person name="Horwitz B."/>
            <person name="Torres-Martinez S."/>
            <person name="Idnurm A."/>
            <person name="Herrera-Estrella A."/>
            <person name="Gabaldon T."/>
            <person name="Grigoriev I.V."/>
        </authorList>
    </citation>
    <scope>NUCLEOTIDE SEQUENCE [LARGE SCALE GENOMIC DNA]</scope>
    <source>
        <strain evidence="2">NRRL 1555(-)</strain>
    </source>
</reference>
<dbReference type="Proteomes" id="UP000077315">
    <property type="component" value="Unassembled WGS sequence"/>
</dbReference>
<dbReference type="AlphaFoldDB" id="A0A162ZW44"/>
<dbReference type="VEuPathDB" id="FungiDB:PHYBLDRAFT_149815"/>
<accession>A0A162ZW44</accession>
<protein>
    <submittedName>
        <fullName evidence="1">Uncharacterized protein</fullName>
    </submittedName>
</protein>
<organism evidence="1 2">
    <name type="scientific">Phycomyces blakesleeanus (strain ATCC 8743b / DSM 1359 / FGSC 10004 / NBRC 33097 / NRRL 1555)</name>
    <dbReference type="NCBI Taxonomy" id="763407"/>
    <lineage>
        <taxon>Eukaryota</taxon>
        <taxon>Fungi</taxon>
        <taxon>Fungi incertae sedis</taxon>
        <taxon>Mucoromycota</taxon>
        <taxon>Mucoromycotina</taxon>
        <taxon>Mucoromycetes</taxon>
        <taxon>Mucorales</taxon>
        <taxon>Phycomycetaceae</taxon>
        <taxon>Phycomyces</taxon>
    </lineage>
</organism>
<evidence type="ECO:0000313" key="2">
    <source>
        <dbReference type="Proteomes" id="UP000077315"/>
    </source>
</evidence>
<dbReference type="STRING" id="763407.A0A162ZW44"/>